<reference evidence="2 3" key="1">
    <citation type="journal article" date="2011" name="Science">
        <title>Comparative functional genomics of the fission yeasts.</title>
        <authorList>
            <person name="Rhind N."/>
            <person name="Chen Z."/>
            <person name="Yassour M."/>
            <person name="Thompson D.A."/>
            <person name="Haas B.J."/>
            <person name="Habib N."/>
            <person name="Wapinski I."/>
            <person name="Roy S."/>
            <person name="Lin M.F."/>
            <person name="Heiman D.I."/>
            <person name="Young S.K."/>
            <person name="Furuya K."/>
            <person name="Guo Y."/>
            <person name="Pidoux A."/>
            <person name="Chen H.M."/>
            <person name="Robbertse B."/>
            <person name="Goldberg J.M."/>
            <person name="Aoki K."/>
            <person name="Bayne E.H."/>
            <person name="Berlin A.M."/>
            <person name="Desjardins C.A."/>
            <person name="Dobbs E."/>
            <person name="Dukaj L."/>
            <person name="Fan L."/>
            <person name="FitzGerald M.G."/>
            <person name="French C."/>
            <person name="Gujja S."/>
            <person name="Hansen K."/>
            <person name="Keifenheim D."/>
            <person name="Levin J.Z."/>
            <person name="Mosher R.A."/>
            <person name="Mueller C.A."/>
            <person name="Pfiffner J."/>
            <person name="Priest M."/>
            <person name="Russ C."/>
            <person name="Smialowska A."/>
            <person name="Swoboda P."/>
            <person name="Sykes S.M."/>
            <person name="Vaughn M."/>
            <person name="Vengrova S."/>
            <person name="Yoder R."/>
            <person name="Zeng Q."/>
            <person name="Allshire R."/>
            <person name="Baulcombe D."/>
            <person name="Birren B.W."/>
            <person name="Brown W."/>
            <person name="Ekwall K."/>
            <person name="Kellis M."/>
            <person name="Leatherwood J."/>
            <person name="Levin H."/>
            <person name="Margalit H."/>
            <person name="Martienssen R."/>
            <person name="Nieduszynski C.A."/>
            <person name="Spatafora J.W."/>
            <person name="Friedman N."/>
            <person name="Dalgaard J.Z."/>
            <person name="Baumann P."/>
            <person name="Niki H."/>
            <person name="Regev A."/>
            <person name="Nusbaum C."/>
        </authorList>
    </citation>
    <scope>NUCLEOTIDE SEQUENCE [LARGE SCALE GENOMIC DNA]</scope>
    <source>
        <strain evidence="3">OY26 / ATCC MYA-4695 / CBS 11777 / NBRC 106824 / NRRL Y48691</strain>
    </source>
</reference>
<feature type="signal peptide" evidence="1">
    <location>
        <begin position="1"/>
        <end position="19"/>
    </location>
</feature>
<name>S9XET9_SCHCR</name>
<dbReference type="OMA" id="RDCWRSS"/>
<dbReference type="OrthoDB" id="10406152at2759"/>
<gene>
    <name evidence="2" type="ORF">SPOG_01626</name>
</gene>
<evidence type="ECO:0000313" key="2">
    <source>
        <dbReference type="EMBL" id="EPY52291.1"/>
    </source>
</evidence>
<dbReference type="EMBL" id="KE546989">
    <property type="protein sequence ID" value="EPY52291.1"/>
    <property type="molecule type" value="Genomic_DNA"/>
</dbReference>
<feature type="chain" id="PRO_5004560646" evidence="1">
    <location>
        <begin position="20"/>
        <end position="80"/>
    </location>
</feature>
<evidence type="ECO:0000256" key="1">
    <source>
        <dbReference type="SAM" id="SignalP"/>
    </source>
</evidence>
<proteinExistence type="predicted"/>
<dbReference type="RefSeq" id="XP_013022183.1">
    <property type="nucleotide sequence ID" value="XM_013166729.1"/>
</dbReference>
<dbReference type="GeneID" id="25035954"/>
<dbReference type="Proteomes" id="UP000015464">
    <property type="component" value="Unassembled WGS sequence"/>
</dbReference>
<organism evidence="2 3">
    <name type="scientific">Schizosaccharomyces cryophilus (strain OY26 / ATCC MYA-4695 / CBS 11777 / NBRC 106824 / NRRL Y48691)</name>
    <name type="common">Fission yeast</name>
    <dbReference type="NCBI Taxonomy" id="653667"/>
    <lineage>
        <taxon>Eukaryota</taxon>
        <taxon>Fungi</taxon>
        <taxon>Dikarya</taxon>
        <taxon>Ascomycota</taxon>
        <taxon>Taphrinomycotina</taxon>
        <taxon>Schizosaccharomycetes</taxon>
        <taxon>Schizosaccharomycetales</taxon>
        <taxon>Schizosaccharomycetaceae</taxon>
        <taxon>Schizosaccharomyces</taxon>
    </lineage>
</organism>
<dbReference type="AlphaFoldDB" id="S9XET9"/>
<dbReference type="HOGENOM" id="CLU_2759256_0_0_1"/>
<keyword evidence="3" id="KW-1185">Reference proteome</keyword>
<keyword evidence="1" id="KW-0732">Signal</keyword>
<sequence length="80" mass="8507">MRTFLVSLLLIPLLGISSAYPYGNAAERNATNFSSAYQGANTTSALTITNSTNSAQIEGKPANATFKRDCWRSSQGTCLA</sequence>
<protein>
    <submittedName>
        <fullName evidence="2">Uncharacterized protein</fullName>
    </submittedName>
</protein>
<evidence type="ECO:0000313" key="3">
    <source>
        <dbReference type="Proteomes" id="UP000015464"/>
    </source>
</evidence>
<accession>S9XET9</accession>